<evidence type="ECO:0000256" key="3">
    <source>
        <dbReference type="HAMAP-Rule" id="MF_00187"/>
    </source>
</evidence>
<dbReference type="SUPFAM" id="SSF53927">
    <property type="entry name" value="Cytidine deaminase-like"/>
    <property type="match status" value="1"/>
</dbReference>
<evidence type="ECO:0000313" key="5">
    <source>
        <dbReference type="EMBL" id="XDI05873.1"/>
    </source>
</evidence>
<dbReference type="GO" id="GO:0006777">
    <property type="term" value="P:Mo-molybdopterin cofactor biosynthetic process"/>
    <property type="evidence" value="ECO:0007669"/>
    <property type="project" value="UniProtKB-UniRule"/>
</dbReference>
<evidence type="ECO:0000256" key="1">
    <source>
        <dbReference type="ARBA" id="ARBA00022490"/>
    </source>
</evidence>
<organism evidence="5">
    <name type="scientific">Herbiconiux sp. A18JL235</name>
    <dbReference type="NCBI Taxonomy" id="3152363"/>
    <lineage>
        <taxon>Bacteria</taxon>
        <taxon>Bacillati</taxon>
        <taxon>Actinomycetota</taxon>
        <taxon>Actinomycetes</taxon>
        <taxon>Micrococcales</taxon>
        <taxon>Microbacteriaceae</taxon>
        <taxon>Herbiconiux</taxon>
    </lineage>
</organism>
<proteinExistence type="inferred from homology"/>
<dbReference type="Gene3D" id="3.10.20.10">
    <property type="match status" value="1"/>
</dbReference>
<feature type="compositionally biased region" description="Basic and acidic residues" evidence="4">
    <location>
        <begin position="272"/>
        <end position="285"/>
    </location>
</feature>
<sequence length="310" mass="33144">MARITARRRVTRITVGGPRQRREDVLAAEEPLEIRVGGRSLAITMRTPGHDVDLAAGFLVSEGVIRHGDDFATARYCAGATDEGLNTYNVLDVTLAPGVAAPDPSLERNFFTTSSCGICGKASIDAVRTLSHHEVRGDAFELDASVLVTFPDRLREQQAVFEKTGGLHAAALFDALTGELLVLREDVGRHNAVDKVIGWAVKENLLPLRHTVLMVSGRASFELTQKASMAGIPMLAAVSAPSSLAAELASELGMTLVGFLRGESMVVYSGAERIRSSDTDRRDENAPAPEPARARPDHPTPALSPTGATR</sequence>
<protein>
    <recommendedName>
        <fullName evidence="3">Sulfur carrier protein FdhD</fullName>
    </recommendedName>
</protein>
<gene>
    <name evidence="3 5" type="primary">fdhD</name>
    <name evidence="5" type="ORF">ABFY20_01910</name>
</gene>
<dbReference type="GO" id="GO:0097163">
    <property type="term" value="F:sulfur carrier activity"/>
    <property type="evidence" value="ECO:0007669"/>
    <property type="project" value="UniProtKB-UniRule"/>
</dbReference>
<dbReference type="GO" id="GO:0016783">
    <property type="term" value="F:sulfurtransferase activity"/>
    <property type="evidence" value="ECO:0007669"/>
    <property type="project" value="InterPro"/>
</dbReference>
<keyword evidence="1 3" id="KW-0963">Cytoplasm</keyword>
<dbReference type="RefSeq" id="WP_368498262.1">
    <property type="nucleotide sequence ID" value="NZ_CP162511.1"/>
</dbReference>
<comment type="subcellular location">
    <subcellularLocation>
        <location evidence="3">Cytoplasm</location>
    </subcellularLocation>
</comment>
<feature type="active site" description="Cysteine persulfide intermediate" evidence="3">
    <location>
        <position position="116"/>
    </location>
</feature>
<dbReference type="InterPro" id="IPR003786">
    <property type="entry name" value="FdhD"/>
</dbReference>
<dbReference type="PANTHER" id="PTHR30592">
    <property type="entry name" value="FORMATE DEHYDROGENASE"/>
    <property type="match status" value="1"/>
</dbReference>
<dbReference type="HAMAP" id="MF_00187">
    <property type="entry name" value="FdhD"/>
    <property type="match status" value="1"/>
</dbReference>
<keyword evidence="2 3" id="KW-0501">Molybdenum cofactor biosynthesis</keyword>
<dbReference type="GO" id="GO:0005737">
    <property type="term" value="C:cytoplasm"/>
    <property type="evidence" value="ECO:0007669"/>
    <property type="project" value="UniProtKB-SubCell"/>
</dbReference>
<name>A0AB39BHH0_9MICO</name>
<accession>A0AB39BHH0</accession>
<evidence type="ECO:0000256" key="2">
    <source>
        <dbReference type="ARBA" id="ARBA00023150"/>
    </source>
</evidence>
<dbReference type="EMBL" id="CP162511">
    <property type="protein sequence ID" value="XDI05873.1"/>
    <property type="molecule type" value="Genomic_DNA"/>
</dbReference>
<evidence type="ECO:0000256" key="4">
    <source>
        <dbReference type="SAM" id="MobiDB-lite"/>
    </source>
</evidence>
<comment type="similarity">
    <text evidence="3">Belongs to the FdhD family.</text>
</comment>
<reference evidence="5" key="1">
    <citation type="submission" date="2024-05" db="EMBL/GenBank/DDBJ databases">
        <title>Herbiconiux sp. A18JL235.</title>
        <authorList>
            <person name="Zhang G."/>
        </authorList>
    </citation>
    <scope>NUCLEOTIDE SEQUENCE</scope>
    <source>
        <strain evidence="5">A18JL235</strain>
    </source>
</reference>
<dbReference type="NCBIfam" id="TIGR00129">
    <property type="entry name" value="fdhD_narQ"/>
    <property type="match status" value="1"/>
</dbReference>
<dbReference type="Gene3D" id="3.40.140.10">
    <property type="entry name" value="Cytidine Deaminase, domain 2"/>
    <property type="match status" value="1"/>
</dbReference>
<feature type="region of interest" description="Disordered" evidence="4">
    <location>
        <begin position="272"/>
        <end position="310"/>
    </location>
</feature>
<comment type="function">
    <text evidence="3">Required for formate dehydrogenase (FDH) activity. Acts as a sulfur carrier protein that transfers sulfur from IscS to the molybdenum cofactor prior to its insertion into FDH.</text>
</comment>
<dbReference type="Pfam" id="PF02634">
    <property type="entry name" value="FdhD-NarQ"/>
    <property type="match status" value="1"/>
</dbReference>
<comment type="caution">
    <text evidence="3">Lacks conserved residue(s) required for the propagation of feature annotation.</text>
</comment>
<dbReference type="NCBIfam" id="NF001943">
    <property type="entry name" value="PRK00724.1-2"/>
    <property type="match status" value="1"/>
</dbReference>
<dbReference type="PANTHER" id="PTHR30592:SF1">
    <property type="entry name" value="SULFUR CARRIER PROTEIN FDHD"/>
    <property type="match status" value="1"/>
</dbReference>
<dbReference type="PIRSF" id="PIRSF015626">
    <property type="entry name" value="FdhD"/>
    <property type="match status" value="1"/>
</dbReference>
<dbReference type="AlphaFoldDB" id="A0AB39BHH0"/>
<dbReference type="InterPro" id="IPR016193">
    <property type="entry name" value="Cytidine_deaminase-like"/>
</dbReference>